<evidence type="ECO:0000313" key="3">
    <source>
        <dbReference type="Proteomes" id="UP000757435"/>
    </source>
</evidence>
<dbReference type="EMBL" id="JAHHHD010000023">
    <property type="protein sequence ID" value="MBW4660584.1"/>
    <property type="molecule type" value="Genomic_DNA"/>
</dbReference>
<evidence type="ECO:0000313" key="2">
    <source>
        <dbReference type="EMBL" id="MBW4660584.1"/>
    </source>
</evidence>
<dbReference type="Gene3D" id="3.40.50.1820">
    <property type="entry name" value="alpha/beta hydrolase"/>
    <property type="match status" value="1"/>
</dbReference>
<dbReference type="PANTHER" id="PTHR47914">
    <property type="entry name" value="ALPHA/BETA-HYDROLASES SUPERFAMILY PROTEIN"/>
    <property type="match status" value="1"/>
</dbReference>
<dbReference type="PANTHER" id="PTHR47914:SF1">
    <property type="entry name" value="ALPHA_BETA-HYDROLASES SUPERFAMILY PROTEIN"/>
    <property type="match status" value="1"/>
</dbReference>
<protein>
    <submittedName>
        <fullName evidence="2">Alpha/beta hydrolase</fullName>
    </submittedName>
</protein>
<dbReference type="AlphaFoldDB" id="A0A951QDK3"/>
<feature type="domain" description="AB hydrolase-1" evidence="1">
    <location>
        <begin position="37"/>
        <end position="256"/>
    </location>
</feature>
<name>A0A951QDK3_9CYAN</name>
<dbReference type="InterPro" id="IPR000073">
    <property type="entry name" value="AB_hydrolase_1"/>
</dbReference>
<dbReference type="SUPFAM" id="SSF53474">
    <property type="entry name" value="alpha/beta-Hydrolases"/>
    <property type="match status" value="1"/>
</dbReference>
<reference evidence="2" key="2">
    <citation type="journal article" date="2022" name="Microbiol. Resour. Announc.">
        <title>Metagenome Sequencing to Explore Phylogenomics of Terrestrial Cyanobacteria.</title>
        <authorList>
            <person name="Ward R.D."/>
            <person name="Stajich J.E."/>
            <person name="Johansen J.R."/>
            <person name="Huntemann M."/>
            <person name="Clum A."/>
            <person name="Foster B."/>
            <person name="Foster B."/>
            <person name="Roux S."/>
            <person name="Palaniappan K."/>
            <person name="Varghese N."/>
            <person name="Mukherjee S."/>
            <person name="Reddy T.B.K."/>
            <person name="Daum C."/>
            <person name="Copeland A."/>
            <person name="Chen I.A."/>
            <person name="Ivanova N.N."/>
            <person name="Kyrpides N.C."/>
            <person name="Shapiro N."/>
            <person name="Eloe-Fadrosh E.A."/>
            <person name="Pietrasiak N."/>
        </authorList>
    </citation>
    <scope>NUCLEOTIDE SEQUENCE</scope>
    <source>
        <strain evidence="2">UHER 2000/2452</strain>
    </source>
</reference>
<accession>A0A951QDK3</accession>
<gene>
    <name evidence="2" type="ORF">KME15_18080</name>
</gene>
<comment type="caution">
    <text evidence="2">The sequence shown here is derived from an EMBL/GenBank/DDBJ whole genome shotgun (WGS) entry which is preliminary data.</text>
</comment>
<evidence type="ECO:0000259" key="1">
    <source>
        <dbReference type="Pfam" id="PF12697"/>
    </source>
</evidence>
<proteinExistence type="predicted"/>
<organism evidence="2 3">
    <name type="scientific">Drouetiella hepatica Uher 2000/2452</name>
    <dbReference type="NCBI Taxonomy" id="904376"/>
    <lineage>
        <taxon>Bacteria</taxon>
        <taxon>Bacillati</taxon>
        <taxon>Cyanobacteriota</taxon>
        <taxon>Cyanophyceae</taxon>
        <taxon>Oculatellales</taxon>
        <taxon>Oculatellaceae</taxon>
        <taxon>Drouetiella</taxon>
    </lineage>
</organism>
<dbReference type="GO" id="GO:0016787">
    <property type="term" value="F:hydrolase activity"/>
    <property type="evidence" value="ECO:0007669"/>
    <property type="project" value="UniProtKB-KW"/>
</dbReference>
<dbReference type="Pfam" id="PF12697">
    <property type="entry name" value="Abhydrolase_6"/>
    <property type="match status" value="1"/>
</dbReference>
<sequence>MISTDGSAAGTIREFQWNWQKKPVTVAYETFGTGKPILLLPALSSVSSRSEMYGLAGQLAQYYQVVIPDWVGFGQSDRPAFDYRPALYHNFLKDFIQSVFTEPVVIIAAGHAAGYAMQMVAGAQRGVVLPVSWIVLVAPTWRGPLPTAMGDHRKSYSVLRFLIRLPLLGQFLYWLNTLPPILGWMYGRHVVGDRAHLTPALMAQKWRTTQKRGARFASAAFVTGALDPVHRRKHFFEYFQPPLAVPVLVVIGEQTPPKSLEEMEMLVHFSGVGLQVYRMPGSLGLHEEYPEHLAAGILPFLKKYLSGSGVRF</sequence>
<dbReference type="Proteomes" id="UP000757435">
    <property type="component" value="Unassembled WGS sequence"/>
</dbReference>
<keyword evidence="2" id="KW-0378">Hydrolase</keyword>
<dbReference type="InterPro" id="IPR029058">
    <property type="entry name" value="AB_hydrolase_fold"/>
</dbReference>
<reference evidence="2" key="1">
    <citation type="submission" date="2021-05" db="EMBL/GenBank/DDBJ databases">
        <authorList>
            <person name="Pietrasiak N."/>
            <person name="Ward R."/>
            <person name="Stajich J.E."/>
            <person name="Kurbessoian T."/>
        </authorList>
    </citation>
    <scope>NUCLEOTIDE SEQUENCE</scope>
    <source>
        <strain evidence="2">UHER 2000/2452</strain>
    </source>
</reference>